<dbReference type="Pfam" id="PF01047">
    <property type="entry name" value="MarR"/>
    <property type="match status" value="1"/>
</dbReference>
<reference evidence="5 6" key="1">
    <citation type="submission" date="2020-08" db="EMBL/GenBank/DDBJ databases">
        <title>Genomic Encyclopedia of Type Strains, Phase IV (KMG-IV): sequencing the most valuable type-strain genomes for metagenomic binning, comparative biology and taxonomic classification.</title>
        <authorList>
            <person name="Goeker M."/>
        </authorList>
    </citation>
    <scope>NUCLEOTIDE SEQUENCE [LARGE SCALE GENOMIC DNA]</scope>
    <source>
        <strain evidence="5 6">DSM 103526</strain>
    </source>
</reference>
<dbReference type="Gene3D" id="1.10.10.10">
    <property type="entry name" value="Winged helix-like DNA-binding domain superfamily/Winged helix DNA-binding domain"/>
    <property type="match status" value="1"/>
</dbReference>
<dbReference type="CDD" id="cd00090">
    <property type="entry name" value="HTH_ARSR"/>
    <property type="match status" value="1"/>
</dbReference>
<comment type="caution">
    <text evidence="5">The sequence shown here is derived from an EMBL/GenBank/DDBJ whole genome shotgun (WGS) entry which is preliminary data.</text>
</comment>
<evidence type="ECO:0000313" key="6">
    <source>
        <dbReference type="Proteomes" id="UP000579281"/>
    </source>
</evidence>
<keyword evidence="6" id="KW-1185">Reference proteome</keyword>
<keyword evidence="1" id="KW-0805">Transcription regulation</keyword>
<evidence type="ECO:0000256" key="1">
    <source>
        <dbReference type="ARBA" id="ARBA00023015"/>
    </source>
</evidence>
<accession>A0A841KV34</accession>
<dbReference type="InterPro" id="IPR000835">
    <property type="entry name" value="HTH_MarR-typ"/>
</dbReference>
<organism evidence="5 6">
    <name type="scientific">Anaerosolibacter carboniphilus</name>
    <dbReference type="NCBI Taxonomy" id="1417629"/>
    <lineage>
        <taxon>Bacteria</taxon>
        <taxon>Bacillati</taxon>
        <taxon>Bacillota</taxon>
        <taxon>Clostridia</taxon>
        <taxon>Peptostreptococcales</taxon>
        <taxon>Thermotaleaceae</taxon>
        <taxon>Anaerosolibacter</taxon>
    </lineage>
</organism>
<protein>
    <submittedName>
        <fullName evidence="5">DNA-binding MarR family transcriptional regulator</fullName>
    </submittedName>
</protein>
<keyword evidence="2 5" id="KW-0238">DNA-binding</keyword>
<evidence type="ECO:0000256" key="3">
    <source>
        <dbReference type="ARBA" id="ARBA00023163"/>
    </source>
</evidence>
<sequence length="145" mass="16905">MKNATGRQIFDLLNELQTIFNRNLESYFSKWSLTSSQILVLSLLYNHLELRISEIASSIGLPDSNVSGIIDRLEKAGYVERSRNTKDRRVVNVKLTDKVNEIKNEFDLNLEEYFQQLLEKNTQKEIDEIAHKLEKLKSMLLQFKG</sequence>
<dbReference type="SUPFAM" id="SSF46785">
    <property type="entry name" value="Winged helix' DNA-binding domain"/>
    <property type="match status" value="1"/>
</dbReference>
<dbReference type="InterPro" id="IPR036390">
    <property type="entry name" value="WH_DNA-bd_sf"/>
</dbReference>
<evidence type="ECO:0000256" key="2">
    <source>
        <dbReference type="ARBA" id="ARBA00023125"/>
    </source>
</evidence>
<dbReference type="GO" id="GO:0003677">
    <property type="term" value="F:DNA binding"/>
    <property type="evidence" value="ECO:0007669"/>
    <property type="project" value="UniProtKB-KW"/>
</dbReference>
<dbReference type="PANTHER" id="PTHR42756:SF1">
    <property type="entry name" value="TRANSCRIPTIONAL REPRESSOR OF EMRAB OPERON"/>
    <property type="match status" value="1"/>
</dbReference>
<dbReference type="GO" id="GO:0003700">
    <property type="term" value="F:DNA-binding transcription factor activity"/>
    <property type="evidence" value="ECO:0007669"/>
    <property type="project" value="InterPro"/>
</dbReference>
<keyword evidence="3" id="KW-0804">Transcription</keyword>
<evidence type="ECO:0000313" key="5">
    <source>
        <dbReference type="EMBL" id="MBB6215870.1"/>
    </source>
</evidence>
<name>A0A841KV34_9FIRM</name>
<dbReference type="PRINTS" id="PR00598">
    <property type="entry name" value="HTHMARR"/>
</dbReference>
<proteinExistence type="predicted"/>
<evidence type="ECO:0000259" key="4">
    <source>
        <dbReference type="PROSITE" id="PS50995"/>
    </source>
</evidence>
<dbReference type="InterPro" id="IPR011991">
    <property type="entry name" value="ArsR-like_HTH"/>
</dbReference>
<dbReference type="AlphaFoldDB" id="A0A841KV34"/>
<dbReference type="SMART" id="SM00347">
    <property type="entry name" value="HTH_MARR"/>
    <property type="match status" value="1"/>
</dbReference>
<gene>
    <name evidence="5" type="ORF">HNQ80_001961</name>
</gene>
<dbReference type="PROSITE" id="PS50995">
    <property type="entry name" value="HTH_MARR_2"/>
    <property type="match status" value="1"/>
</dbReference>
<dbReference type="RefSeq" id="WP_184310416.1">
    <property type="nucleotide sequence ID" value="NZ_JACHEN010000010.1"/>
</dbReference>
<feature type="domain" description="HTH marR-type" evidence="4">
    <location>
        <begin position="6"/>
        <end position="138"/>
    </location>
</feature>
<dbReference type="InterPro" id="IPR036388">
    <property type="entry name" value="WH-like_DNA-bd_sf"/>
</dbReference>
<dbReference type="EMBL" id="JACHEN010000010">
    <property type="protein sequence ID" value="MBB6215870.1"/>
    <property type="molecule type" value="Genomic_DNA"/>
</dbReference>
<dbReference type="Proteomes" id="UP000579281">
    <property type="component" value="Unassembled WGS sequence"/>
</dbReference>
<dbReference type="PANTHER" id="PTHR42756">
    <property type="entry name" value="TRANSCRIPTIONAL REGULATOR, MARR"/>
    <property type="match status" value="1"/>
</dbReference>